<gene>
    <name evidence="3" type="ORF">B0T16DRAFT_377751</name>
</gene>
<dbReference type="PANTHER" id="PTHR34883:SF15">
    <property type="entry name" value="EXTRACELLULAR SERINE-RICH PROTEIN"/>
    <property type="match status" value="1"/>
</dbReference>
<dbReference type="Proteomes" id="UP001174936">
    <property type="component" value="Unassembled WGS sequence"/>
</dbReference>
<keyword evidence="4" id="KW-1185">Reference proteome</keyword>
<proteinExistence type="predicted"/>
<reference evidence="3" key="1">
    <citation type="submission" date="2023-06" db="EMBL/GenBank/DDBJ databases">
        <title>Genome-scale phylogeny and comparative genomics of the fungal order Sordariales.</title>
        <authorList>
            <consortium name="Lawrence Berkeley National Laboratory"/>
            <person name="Hensen N."/>
            <person name="Bonometti L."/>
            <person name="Westerberg I."/>
            <person name="Brannstrom I.O."/>
            <person name="Guillou S."/>
            <person name="Cros-Aarteil S."/>
            <person name="Calhoun S."/>
            <person name="Haridas S."/>
            <person name="Kuo A."/>
            <person name="Mondo S."/>
            <person name="Pangilinan J."/>
            <person name="Riley R."/>
            <person name="Labutti K."/>
            <person name="Andreopoulos B."/>
            <person name="Lipzen A."/>
            <person name="Chen C."/>
            <person name="Yanf M."/>
            <person name="Daum C."/>
            <person name="Ng V."/>
            <person name="Clum A."/>
            <person name="Steindorff A."/>
            <person name="Ohm R."/>
            <person name="Martin F."/>
            <person name="Silar P."/>
            <person name="Natvig D."/>
            <person name="Lalanne C."/>
            <person name="Gautier V."/>
            <person name="Ament-Velasquez S.L."/>
            <person name="Kruys A."/>
            <person name="Hutchinson M.I."/>
            <person name="Powell A.J."/>
            <person name="Barry K."/>
            <person name="Miller A.N."/>
            <person name="Grigoriev I.V."/>
            <person name="Debuchy R."/>
            <person name="Gladieux P."/>
            <person name="Thoren M.H."/>
            <person name="Johannesson H."/>
        </authorList>
    </citation>
    <scope>NUCLEOTIDE SEQUENCE</scope>
    <source>
        <strain evidence="3">SMH2532-1</strain>
    </source>
</reference>
<protein>
    <submittedName>
        <fullName evidence="3">Cupredoxin</fullName>
    </submittedName>
</protein>
<feature type="region of interest" description="Disordered" evidence="1">
    <location>
        <begin position="387"/>
        <end position="419"/>
    </location>
</feature>
<evidence type="ECO:0000313" key="3">
    <source>
        <dbReference type="EMBL" id="KAK0643861.1"/>
    </source>
</evidence>
<dbReference type="SUPFAM" id="SSF49503">
    <property type="entry name" value="Cupredoxins"/>
    <property type="match status" value="2"/>
</dbReference>
<dbReference type="Gene3D" id="2.60.40.420">
    <property type="entry name" value="Cupredoxins - blue copper proteins"/>
    <property type="match status" value="2"/>
</dbReference>
<comment type="caution">
    <text evidence="3">The sequence shown here is derived from an EMBL/GenBank/DDBJ whole genome shotgun (WGS) entry which is preliminary data.</text>
</comment>
<evidence type="ECO:0000256" key="2">
    <source>
        <dbReference type="SAM" id="SignalP"/>
    </source>
</evidence>
<dbReference type="EMBL" id="JAULSV010000005">
    <property type="protein sequence ID" value="KAK0643861.1"/>
    <property type="molecule type" value="Genomic_DNA"/>
</dbReference>
<dbReference type="PANTHER" id="PTHR34883">
    <property type="entry name" value="SERINE-RICH PROTEIN, PUTATIVE-RELATED-RELATED"/>
    <property type="match status" value="1"/>
</dbReference>
<evidence type="ECO:0000313" key="4">
    <source>
        <dbReference type="Proteomes" id="UP001174936"/>
    </source>
</evidence>
<feature type="signal peptide" evidence="2">
    <location>
        <begin position="1"/>
        <end position="20"/>
    </location>
</feature>
<dbReference type="AlphaFoldDB" id="A0AA39Y0R2"/>
<dbReference type="InterPro" id="IPR008972">
    <property type="entry name" value="Cupredoxin"/>
</dbReference>
<organism evidence="3 4">
    <name type="scientific">Cercophora newfieldiana</name>
    <dbReference type="NCBI Taxonomy" id="92897"/>
    <lineage>
        <taxon>Eukaryota</taxon>
        <taxon>Fungi</taxon>
        <taxon>Dikarya</taxon>
        <taxon>Ascomycota</taxon>
        <taxon>Pezizomycotina</taxon>
        <taxon>Sordariomycetes</taxon>
        <taxon>Sordariomycetidae</taxon>
        <taxon>Sordariales</taxon>
        <taxon>Lasiosphaeriaceae</taxon>
        <taxon>Cercophora</taxon>
    </lineage>
</organism>
<dbReference type="CDD" id="cd00920">
    <property type="entry name" value="Cupredoxin"/>
    <property type="match status" value="2"/>
</dbReference>
<keyword evidence="2" id="KW-0732">Signal</keyword>
<sequence length="419" mass="44417">MGFLGRTTAALSLLASIAAAKHYDVTVGKNGQLRFDPETLVAEIGDTITYNYFARNHSVTQSSFEKPCQPEAGGFFSGFVPTESPDVASRTTFTITVKDSKPIWVYCSQTNGNHCQSGMVHAINAPSQGNTFAKFKDLAAIAPTSTSPPDGLPVGGIRKLHVDVGLNGTLTYSPNNITELPRTVVSFSFNPRNHTVTQSSFDKPCFPLPNNSGFSSGFIATTQSPSGATFEIVIPDTKPIWFYCGQVNGNHCQAGMVGSINAPVVGNTLEAFIAKAKVAPPPSVIPPIAPLGGKVFVKGKEILKFNLNGGNAIDVDQILGIAPPPVTVSGTIYPPMGTGKPSTLVTVTRPNTATYTTKTETVTTKPYYTYGGEGEYKPTATATYSKGWGKGGDEACDEEGSGSGEWSGEWKSKSWEKGY</sequence>
<dbReference type="InterPro" id="IPR052953">
    <property type="entry name" value="Ser-rich/MCO-related"/>
</dbReference>
<name>A0AA39Y0R2_9PEZI</name>
<feature type="chain" id="PRO_5041233558" evidence="2">
    <location>
        <begin position="21"/>
        <end position="419"/>
    </location>
</feature>
<accession>A0AA39Y0R2</accession>
<evidence type="ECO:0000256" key="1">
    <source>
        <dbReference type="SAM" id="MobiDB-lite"/>
    </source>
</evidence>
<feature type="compositionally biased region" description="Basic and acidic residues" evidence="1">
    <location>
        <begin position="408"/>
        <end position="419"/>
    </location>
</feature>